<dbReference type="GO" id="GO:0016491">
    <property type="term" value="F:oxidoreductase activity"/>
    <property type="evidence" value="ECO:0007669"/>
    <property type="project" value="UniProtKB-KW"/>
</dbReference>
<name>A0A3E0WQ53_9GAMM</name>
<dbReference type="RefSeq" id="WP_116303633.1">
    <property type="nucleotide sequence ID" value="NZ_NFZV01000025.1"/>
</dbReference>
<dbReference type="EMBL" id="NFZW01000013">
    <property type="protein sequence ID" value="RFA35100.1"/>
    <property type="molecule type" value="Genomic_DNA"/>
</dbReference>
<dbReference type="PRINTS" id="PR00081">
    <property type="entry name" value="GDHRDH"/>
</dbReference>
<reference evidence="4" key="1">
    <citation type="submission" date="2017-05" db="EMBL/GenBank/DDBJ databases">
        <authorList>
            <person name="Sharma S."/>
            <person name="Sidhu C."/>
            <person name="Pinnaka A.K."/>
        </authorList>
    </citation>
    <scope>NUCLEOTIDE SEQUENCE [LARGE SCALE GENOMIC DNA]</scope>
    <source>
        <strain evidence="4">AK93</strain>
    </source>
</reference>
<evidence type="ECO:0000313" key="4">
    <source>
        <dbReference type="Proteomes" id="UP000256763"/>
    </source>
</evidence>
<dbReference type="Pfam" id="PF13561">
    <property type="entry name" value="adh_short_C2"/>
    <property type="match status" value="1"/>
</dbReference>
<accession>A0A3E0WQ53</accession>
<evidence type="ECO:0000256" key="2">
    <source>
        <dbReference type="ARBA" id="ARBA00023002"/>
    </source>
</evidence>
<dbReference type="InterPro" id="IPR002347">
    <property type="entry name" value="SDR_fam"/>
</dbReference>
<comment type="similarity">
    <text evidence="1">Belongs to the short-chain dehydrogenases/reductases (SDR) family.</text>
</comment>
<dbReference type="Gene3D" id="3.40.50.720">
    <property type="entry name" value="NAD(P)-binding Rossmann-like Domain"/>
    <property type="match status" value="1"/>
</dbReference>
<gene>
    <name evidence="3" type="ORF">CAL65_13395</name>
</gene>
<dbReference type="PANTHER" id="PTHR43639">
    <property type="entry name" value="OXIDOREDUCTASE, SHORT-CHAIN DEHYDROGENASE/REDUCTASE FAMILY (AFU_ORTHOLOGUE AFUA_5G02870)"/>
    <property type="match status" value="1"/>
</dbReference>
<keyword evidence="2" id="KW-0560">Oxidoreductase</keyword>
<dbReference type="InterPro" id="IPR036291">
    <property type="entry name" value="NAD(P)-bd_dom_sf"/>
</dbReference>
<sequence>MTAPAALVTGGATRLGRFFVETLAVAGYDIALHYNSSEAPAEEVAVKVRAQGRDCETFQCDFERDDPSALIAEARERFPGLAVLLNSASAYAPAPIAKTDMALLEQQFRVNLFAPFMLIRGFAESVEEGCVVNIIDNKVVRNQYPYAAYLLAKKSLDELTRMAALEFAPKIRVNAIAPGVVLPAETRSSDYLDWRVEGIPAARQGRPEHLGQALLYLLDNPFVCGQTLFVDGGESVNSVGRHSENYPG</sequence>
<protein>
    <submittedName>
        <fullName evidence="3">Short-chain dehydrogenase</fullName>
    </submittedName>
</protein>
<dbReference type="PANTHER" id="PTHR43639:SF1">
    <property type="entry name" value="SHORT-CHAIN DEHYDROGENASE_REDUCTASE FAMILY PROTEIN"/>
    <property type="match status" value="1"/>
</dbReference>
<organism evidence="3 4">
    <name type="scientific">Alkalilimnicola ehrlichii</name>
    <dbReference type="NCBI Taxonomy" id="351052"/>
    <lineage>
        <taxon>Bacteria</taxon>
        <taxon>Pseudomonadati</taxon>
        <taxon>Pseudomonadota</taxon>
        <taxon>Gammaproteobacteria</taxon>
        <taxon>Chromatiales</taxon>
        <taxon>Ectothiorhodospiraceae</taxon>
        <taxon>Alkalilimnicola</taxon>
    </lineage>
</organism>
<dbReference type="OrthoDB" id="9793499at2"/>
<dbReference type="AlphaFoldDB" id="A0A3E0WQ53"/>
<comment type="caution">
    <text evidence="3">The sequence shown here is derived from an EMBL/GenBank/DDBJ whole genome shotgun (WGS) entry which is preliminary data.</text>
</comment>
<proteinExistence type="inferred from homology"/>
<dbReference type="SUPFAM" id="SSF51735">
    <property type="entry name" value="NAD(P)-binding Rossmann-fold domains"/>
    <property type="match status" value="1"/>
</dbReference>
<keyword evidence="4" id="KW-1185">Reference proteome</keyword>
<dbReference type="Proteomes" id="UP000256763">
    <property type="component" value="Unassembled WGS sequence"/>
</dbReference>
<evidence type="ECO:0000256" key="1">
    <source>
        <dbReference type="ARBA" id="ARBA00006484"/>
    </source>
</evidence>
<evidence type="ECO:0000313" key="3">
    <source>
        <dbReference type="EMBL" id="RFA35100.1"/>
    </source>
</evidence>